<dbReference type="SUPFAM" id="SSF48403">
    <property type="entry name" value="Ankyrin repeat"/>
    <property type="match status" value="1"/>
</dbReference>
<feature type="repeat" description="ANK" evidence="3">
    <location>
        <begin position="188"/>
        <end position="221"/>
    </location>
</feature>
<evidence type="ECO:0000313" key="4">
    <source>
        <dbReference type="EMBL" id="BET37530.1"/>
    </source>
</evidence>
<dbReference type="PROSITE" id="PS50088">
    <property type="entry name" value="ANK_REPEAT"/>
    <property type="match status" value="5"/>
</dbReference>
<dbReference type="Pfam" id="PF12796">
    <property type="entry name" value="Ank_2"/>
    <property type="match status" value="2"/>
</dbReference>
<evidence type="ECO:0000256" key="3">
    <source>
        <dbReference type="PROSITE-ProRule" id="PRU00023"/>
    </source>
</evidence>
<dbReference type="PROSITE" id="PS50297">
    <property type="entry name" value="ANK_REP_REGION"/>
    <property type="match status" value="5"/>
</dbReference>
<evidence type="ECO:0000256" key="2">
    <source>
        <dbReference type="ARBA" id="ARBA00023043"/>
    </source>
</evidence>
<dbReference type="InterPro" id="IPR002110">
    <property type="entry name" value="Ankyrin_rpt"/>
</dbReference>
<gene>
    <name evidence="4" type="ORF">SAP269_01190</name>
</gene>
<proteinExistence type="predicted"/>
<dbReference type="PRINTS" id="PR01415">
    <property type="entry name" value="ANKYRIN"/>
</dbReference>
<name>A0ABM8JNW2_9MOLU</name>
<dbReference type="Pfam" id="PF13857">
    <property type="entry name" value="Ank_5"/>
    <property type="match status" value="1"/>
</dbReference>
<dbReference type="Gene3D" id="1.25.40.20">
    <property type="entry name" value="Ankyrin repeat-containing domain"/>
    <property type="match status" value="4"/>
</dbReference>
<feature type="repeat" description="ANK" evidence="3">
    <location>
        <begin position="87"/>
        <end position="119"/>
    </location>
</feature>
<feature type="repeat" description="ANK" evidence="3">
    <location>
        <begin position="319"/>
        <end position="342"/>
    </location>
</feature>
<keyword evidence="2 3" id="KW-0040">ANK repeat</keyword>
<dbReference type="EMBL" id="AP028955">
    <property type="protein sequence ID" value="BET37530.1"/>
    <property type="molecule type" value="Genomic_DNA"/>
</dbReference>
<accession>A0ABM8JNW2</accession>
<dbReference type="Proteomes" id="UP001473424">
    <property type="component" value="Chromosome"/>
</dbReference>
<reference evidence="5" key="1">
    <citation type="journal article" date="2024" name="FEMS Microbiol. Lett.">
        <title>Genomic insights into Spiroplasma endosymbionts that induce male-killing and protective phenotypes in the pea aphid.</title>
        <authorList>
            <person name="Arai H."/>
            <person name="Legeai F."/>
            <person name="Kageyama D."/>
            <person name="Sugio A."/>
            <person name="Simon J.C."/>
        </authorList>
    </citation>
    <scope>NUCLEOTIDE SEQUENCE [LARGE SCALE GENOMIC DNA]</scope>
    <source>
        <strain evidence="5">sAp269</strain>
    </source>
</reference>
<dbReference type="InterPro" id="IPR036770">
    <property type="entry name" value="Ankyrin_rpt-contain_sf"/>
</dbReference>
<dbReference type="SMART" id="SM00248">
    <property type="entry name" value="ANK"/>
    <property type="match status" value="8"/>
</dbReference>
<evidence type="ECO:0000313" key="5">
    <source>
        <dbReference type="Proteomes" id="UP001473424"/>
    </source>
</evidence>
<dbReference type="PANTHER" id="PTHR24126:SF14">
    <property type="entry name" value="ANK_REP_REGION DOMAIN-CONTAINING PROTEIN"/>
    <property type="match status" value="1"/>
</dbReference>
<keyword evidence="5" id="KW-1185">Reference proteome</keyword>
<evidence type="ECO:0000256" key="1">
    <source>
        <dbReference type="ARBA" id="ARBA00022737"/>
    </source>
</evidence>
<keyword evidence="1" id="KW-0677">Repeat</keyword>
<protein>
    <recommendedName>
        <fullName evidence="6">Ankyrin repeat protein</fullName>
    </recommendedName>
</protein>
<dbReference type="Pfam" id="PF00023">
    <property type="entry name" value="Ank"/>
    <property type="match status" value="2"/>
</dbReference>
<organism evidence="4 5">
    <name type="scientific">Spiroplasma ixodetis</name>
    <dbReference type="NCBI Taxonomy" id="2141"/>
    <lineage>
        <taxon>Bacteria</taxon>
        <taxon>Bacillati</taxon>
        <taxon>Mycoplasmatota</taxon>
        <taxon>Mollicutes</taxon>
        <taxon>Entomoplasmatales</taxon>
        <taxon>Spiroplasmataceae</taxon>
        <taxon>Spiroplasma</taxon>
    </lineage>
</organism>
<evidence type="ECO:0008006" key="6">
    <source>
        <dbReference type="Google" id="ProtNLM"/>
    </source>
</evidence>
<dbReference type="PANTHER" id="PTHR24126">
    <property type="entry name" value="ANKYRIN REPEAT, PH AND SEC7 DOMAIN CONTAINING PROTEIN SECG-RELATED"/>
    <property type="match status" value="1"/>
</dbReference>
<feature type="repeat" description="ANK" evidence="3">
    <location>
        <begin position="18"/>
        <end position="51"/>
    </location>
</feature>
<feature type="repeat" description="ANK" evidence="3">
    <location>
        <begin position="150"/>
        <end position="182"/>
    </location>
</feature>
<sequence length="451" mass="52741">MVQKLLKIQNIDVNFIFHGLSPLHFAIFQNNLEIVKELLNHSKIEINKRDNLFFSTPLSKAASKGNLEIVKLLLEKDNSSINYLDKWYRSPLHYASRNGYLEIVKLLLNNDSDVNAKDKDFRESEYYKGVDKHVNNKSEEKIKNKIIYYYGNTPLHFAISYNQQIIVKELLNNPNSKNKIDVNIKNEYDYTPLHVATKEGNLEIVKELLNHPEIDLNIQDNDGNTPLHLFFEDEQNLQDLENENIWQYIKNQIINKVNNFNLYKKDIFKLLIENGADVNIQDNKGISSILHKAIFNENLEIVKELLNHPEIDLNIQDNDGNTPLHFALFKNNLEIVQELIKHKNIDYQKTNKKGEKPINLFCCSKCKNEDIKNILELKSKIQITEKLLEDKSKLIQKQILDLNNKLNFYKKEFENKLISSTIFSKQENETTNEPLSSLQEKISSLKIRHIP</sequence>